<keyword evidence="4 5" id="KW-0472">Membrane</keyword>
<name>A0A0L8GL42_OCTBM</name>
<dbReference type="InterPro" id="IPR056376">
    <property type="entry name" value="DEX1_C"/>
</dbReference>
<evidence type="ECO:0000256" key="4">
    <source>
        <dbReference type="ARBA" id="ARBA00023136"/>
    </source>
</evidence>
<dbReference type="GO" id="GO:0016020">
    <property type="term" value="C:membrane"/>
    <property type="evidence" value="ECO:0007669"/>
    <property type="project" value="UniProtKB-SubCell"/>
</dbReference>
<comment type="subcellular location">
    <subcellularLocation>
        <location evidence="1">Membrane</location>
        <topology evidence="1">Single-pass membrane protein</topology>
    </subcellularLocation>
</comment>
<feature type="transmembrane region" description="Helical" evidence="5">
    <location>
        <begin position="637"/>
        <end position="658"/>
    </location>
</feature>
<evidence type="ECO:0000259" key="6">
    <source>
        <dbReference type="Pfam" id="PF23722"/>
    </source>
</evidence>
<dbReference type="Pfam" id="PF23722">
    <property type="entry name" value="Beta-sand_DEX1"/>
    <property type="match status" value="1"/>
</dbReference>
<gene>
    <name evidence="7" type="ORF">OCBIM_22031870mg</name>
</gene>
<sequence length="673" mass="74828">MAVAISRSFIYVWLSAIIFVLDRVLLAVSYDSVNSMKPDCGYDIQKIWMREVANTPFAAPPLIADVNGDGKLNIVAAPFSESITVLDAQTGQHMPDSLWPVQNLHSSIYASPLQYDADGDGMLDLLFCTSSGELFFYTSNGTRMKKHHQLPSSYVLKTWYQKVIIASTDNIANYVKAEVSSGAKSTYVPVSPHILATPIIADLNRDGRREEIIIPVSYFYDEDEYRASEHFNIEKKNISLTELEKYLVGGIVYLNLTSMQIMNTIFLELSQLTANFPAYILFSPTVIDLDSNDSHLETITGTSSGKLYVIEANGIIRTGFPIPFDTLHGQLTIGDVNSDGMLEIIAIDTGGNIACLDRLGKTLWESEISGNSSPGTRLADINGDDHVEILVTTDVGDIYVLHGNNGSVFSGYPLHLNSPIHANILLSLIHDDTKALFFTLTEDGNMYILGPDTECSSHFNIGETSLVQTLSHDLVPQTNNMELLAATRDGTLICLSLSQNFMDDNEDYAMDIAKLTVLPSETKTPNDFTYLLHKPSIEVNSHTKEMKDVMGSSFNLEFQIVDPIIYDKTKKYTVHVYYGNNLLATSVYNKTGYHSLTVPVWLEPSQGHIVVSMTNHHGQIFEDCFPVRFNKLILHDLQWLLISPFVAMATVLLVIHGFPVKDLLPLTNKDKNR</sequence>
<evidence type="ECO:0000313" key="7">
    <source>
        <dbReference type="EMBL" id="KOF77633.1"/>
    </source>
</evidence>
<dbReference type="InterPro" id="IPR015943">
    <property type="entry name" value="WD40/YVTN_repeat-like_dom_sf"/>
</dbReference>
<keyword evidence="2 5" id="KW-0812">Transmembrane</keyword>
<dbReference type="EMBL" id="KQ421368">
    <property type="protein sequence ID" value="KOF77633.1"/>
    <property type="molecule type" value="Genomic_DNA"/>
</dbReference>
<organism evidence="7">
    <name type="scientific">Octopus bimaculoides</name>
    <name type="common">California two-spotted octopus</name>
    <dbReference type="NCBI Taxonomy" id="37653"/>
    <lineage>
        <taxon>Eukaryota</taxon>
        <taxon>Metazoa</taxon>
        <taxon>Spiralia</taxon>
        <taxon>Lophotrochozoa</taxon>
        <taxon>Mollusca</taxon>
        <taxon>Cephalopoda</taxon>
        <taxon>Coleoidea</taxon>
        <taxon>Octopodiformes</taxon>
        <taxon>Octopoda</taxon>
        <taxon>Incirrata</taxon>
        <taxon>Octopodidae</taxon>
        <taxon>Octopus</taxon>
    </lineage>
</organism>
<proteinExistence type="predicted"/>
<protein>
    <recommendedName>
        <fullName evidence="6">DEX1 C-terminal domain-containing protein</fullName>
    </recommendedName>
</protein>
<evidence type="ECO:0000256" key="1">
    <source>
        <dbReference type="ARBA" id="ARBA00004167"/>
    </source>
</evidence>
<dbReference type="InterPro" id="IPR028994">
    <property type="entry name" value="Integrin_alpha_N"/>
</dbReference>
<feature type="domain" description="DEX1 C-terminal" evidence="6">
    <location>
        <begin position="537"/>
        <end position="630"/>
    </location>
</feature>
<dbReference type="OrthoDB" id="200924at2759"/>
<dbReference type="KEGG" id="obi:106876153"/>
<dbReference type="OMA" id="TMWGDED"/>
<dbReference type="InterPro" id="IPR045232">
    <property type="entry name" value="FAM234"/>
</dbReference>
<dbReference type="PANTHER" id="PTHR21419:SF23">
    <property type="entry name" value="PROTEIN DEFECTIVE IN EXINE FORMATION 1"/>
    <property type="match status" value="1"/>
</dbReference>
<dbReference type="PANTHER" id="PTHR21419">
    <property type="match status" value="1"/>
</dbReference>
<dbReference type="AlphaFoldDB" id="A0A0L8GL42"/>
<reference evidence="7" key="1">
    <citation type="submission" date="2015-07" db="EMBL/GenBank/DDBJ databases">
        <title>MeaNS - Measles Nucleotide Surveillance Program.</title>
        <authorList>
            <person name="Tran T."/>
            <person name="Druce J."/>
        </authorList>
    </citation>
    <scope>NUCLEOTIDE SEQUENCE</scope>
    <source>
        <strain evidence="7">UCB-OBI-ISO-001</strain>
        <tissue evidence="7">Gonad</tissue>
    </source>
</reference>
<evidence type="ECO:0000256" key="5">
    <source>
        <dbReference type="SAM" id="Phobius"/>
    </source>
</evidence>
<dbReference type="Gene3D" id="2.130.10.10">
    <property type="entry name" value="YVTN repeat-like/Quinoprotein amine dehydrogenase"/>
    <property type="match status" value="1"/>
</dbReference>
<evidence type="ECO:0000256" key="2">
    <source>
        <dbReference type="ARBA" id="ARBA00022692"/>
    </source>
</evidence>
<accession>A0A0L8GL42</accession>
<evidence type="ECO:0000256" key="3">
    <source>
        <dbReference type="ARBA" id="ARBA00022989"/>
    </source>
</evidence>
<keyword evidence="3 5" id="KW-1133">Transmembrane helix</keyword>
<dbReference type="SUPFAM" id="SSF69318">
    <property type="entry name" value="Integrin alpha N-terminal domain"/>
    <property type="match status" value="1"/>
</dbReference>